<gene>
    <name evidence="2" type="ORF">B5P45_03580</name>
</gene>
<dbReference type="Pfam" id="PF01656">
    <property type="entry name" value="CbiA"/>
    <property type="match status" value="1"/>
</dbReference>
<dbReference type="PANTHER" id="PTHR13696:SF99">
    <property type="entry name" value="COBYRINIC ACID AC-DIAMIDE SYNTHASE"/>
    <property type="match status" value="1"/>
</dbReference>
<dbReference type="Proteomes" id="UP000232163">
    <property type="component" value="Unassembled WGS sequence"/>
</dbReference>
<dbReference type="InterPro" id="IPR002586">
    <property type="entry name" value="CobQ/CobB/MinD/ParA_Nub-bd_dom"/>
</dbReference>
<dbReference type="CDD" id="cd02042">
    <property type="entry name" value="ParAB_family"/>
    <property type="match status" value="1"/>
</dbReference>
<sequence length="281" mass="30763">MLVIEVVSSNRDRSNPPISNRTAADHMNARRIPTHVNAAGLTLAITNLKGGVGKSVLTSLIAAEFAQQGASVHVVDCDEQQSTTRWHTVSRQRGYRLEGIGLTAIPATQDFHTAVASIPASDIRLFDVGGFFHDRAVEAYKQCDAVLIPVINEATSATQAMAIRSILETNGKEMQRPVIPYKAIFNNLHPFNINSPAVAETAKILVNANFPLAKPIIKTRDYYARVAAGWGTLYDWRAHFESNPKLTPSARQKALEPVYGAIEGVNILNNEIIQLLREAQT</sequence>
<dbReference type="SUPFAM" id="SSF52540">
    <property type="entry name" value="P-loop containing nucleoside triphosphate hydrolases"/>
    <property type="match status" value="1"/>
</dbReference>
<dbReference type="EMBL" id="MZMT01000005">
    <property type="protein sequence ID" value="PIO46200.1"/>
    <property type="molecule type" value="Genomic_DNA"/>
</dbReference>
<dbReference type="InterPro" id="IPR050678">
    <property type="entry name" value="DNA_Partitioning_ATPase"/>
</dbReference>
<dbReference type="AlphaFoldDB" id="A0A2N9W382"/>
<evidence type="ECO:0000259" key="1">
    <source>
        <dbReference type="Pfam" id="PF01656"/>
    </source>
</evidence>
<name>A0A2N9W382_9HYPH</name>
<organism evidence="2 3">
    <name type="scientific">Phyllobacterium zundukense</name>
    <dbReference type="NCBI Taxonomy" id="1867719"/>
    <lineage>
        <taxon>Bacteria</taxon>
        <taxon>Pseudomonadati</taxon>
        <taxon>Pseudomonadota</taxon>
        <taxon>Alphaproteobacteria</taxon>
        <taxon>Hyphomicrobiales</taxon>
        <taxon>Phyllobacteriaceae</taxon>
        <taxon>Phyllobacterium</taxon>
    </lineage>
</organism>
<reference evidence="3" key="1">
    <citation type="journal article" date="2017" name="Int J Environ Stud">
        <title>Does the Miocene-Pliocene relict legume Oxytropis triphylla form nitrogen-fixing nodules with a combination of bacterial strains?</title>
        <authorList>
            <person name="Safronova V."/>
            <person name="Belimov A."/>
            <person name="Sazanova A."/>
            <person name="Kuznetsova I."/>
            <person name="Popova J."/>
            <person name="Andronov E."/>
            <person name="Verkhozina A."/>
            <person name="Tikhonovich I."/>
        </authorList>
    </citation>
    <scope>NUCLEOTIDE SEQUENCE [LARGE SCALE GENOMIC DNA]</scope>
    <source>
        <strain evidence="3">Tri-38</strain>
    </source>
</reference>
<evidence type="ECO:0000313" key="2">
    <source>
        <dbReference type="EMBL" id="PIO46200.1"/>
    </source>
</evidence>
<evidence type="ECO:0000313" key="3">
    <source>
        <dbReference type="Proteomes" id="UP000232163"/>
    </source>
</evidence>
<proteinExistence type="predicted"/>
<dbReference type="PANTHER" id="PTHR13696">
    <property type="entry name" value="P-LOOP CONTAINING NUCLEOSIDE TRIPHOSPHATE HYDROLASE"/>
    <property type="match status" value="1"/>
</dbReference>
<dbReference type="Gene3D" id="3.40.50.300">
    <property type="entry name" value="P-loop containing nucleotide triphosphate hydrolases"/>
    <property type="match status" value="1"/>
</dbReference>
<feature type="domain" description="CobQ/CobB/MinD/ParA nucleotide binding" evidence="1">
    <location>
        <begin position="43"/>
        <end position="122"/>
    </location>
</feature>
<accession>A0A2N9W382</accession>
<protein>
    <recommendedName>
        <fullName evidence="1">CobQ/CobB/MinD/ParA nucleotide binding domain-containing protein</fullName>
    </recommendedName>
</protein>
<dbReference type="InterPro" id="IPR027417">
    <property type="entry name" value="P-loop_NTPase"/>
</dbReference>
<keyword evidence="3" id="KW-1185">Reference proteome</keyword>
<comment type="caution">
    <text evidence="2">The sequence shown here is derived from an EMBL/GenBank/DDBJ whole genome shotgun (WGS) entry which is preliminary data.</text>
</comment>